<protein>
    <submittedName>
        <fullName evidence="1">Uncharacterized protein</fullName>
    </submittedName>
</protein>
<dbReference type="Proteomes" id="UP000829354">
    <property type="component" value="Chromosome V"/>
</dbReference>
<evidence type="ECO:0000313" key="2">
    <source>
        <dbReference type="Proteomes" id="UP000829354"/>
    </source>
</evidence>
<dbReference type="AlphaFoldDB" id="A0AAE9EWV2"/>
<dbReference type="EMBL" id="CP092624">
    <property type="protein sequence ID" value="UMM33287.1"/>
    <property type="molecule type" value="Genomic_DNA"/>
</dbReference>
<organism evidence="1 2">
    <name type="scientific">Caenorhabditis briggsae</name>
    <dbReference type="NCBI Taxonomy" id="6238"/>
    <lineage>
        <taxon>Eukaryota</taxon>
        <taxon>Metazoa</taxon>
        <taxon>Ecdysozoa</taxon>
        <taxon>Nematoda</taxon>
        <taxon>Chromadorea</taxon>
        <taxon>Rhabditida</taxon>
        <taxon>Rhabditina</taxon>
        <taxon>Rhabditomorpha</taxon>
        <taxon>Rhabditoidea</taxon>
        <taxon>Rhabditidae</taxon>
        <taxon>Peloderinae</taxon>
        <taxon>Caenorhabditis</taxon>
    </lineage>
</organism>
<keyword evidence="2" id="KW-1185">Reference proteome</keyword>
<sequence>MGSVKWMMFNLHFWSSMSDLVISCIGIPFILLPAPAGYGLGFVDAPRLMTYCMATLLADSKTDYLQQPADEGQQAK</sequence>
<name>A0AAE9EWV2_CAEBR</name>
<dbReference type="InterPro" id="IPR019422">
    <property type="entry name" value="7TM_GPCR_serpentine_rcpt_Srh"/>
</dbReference>
<gene>
    <name evidence="1" type="ORF">L5515_006827</name>
</gene>
<accession>A0AAE9EWV2</accession>
<reference evidence="1 2" key="1">
    <citation type="submission" date="2022-04" db="EMBL/GenBank/DDBJ databases">
        <title>Chromosome-level reference genomes for two strains of Caenorhabditis briggsae: an improved platform for comparative genomics.</title>
        <authorList>
            <person name="Stevens L."/>
            <person name="Andersen E."/>
        </authorList>
    </citation>
    <scope>NUCLEOTIDE SEQUENCE [LARGE SCALE GENOMIC DNA]</scope>
    <source>
        <strain evidence="1">VX34</strain>
        <tissue evidence="1">Whole-organism</tissue>
    </source>
</reference>
<proteinExistence type="predicted"/>
<evidence type="ECO:0000313" key="1">
    <source>
        <dbReference type="EMBL" id="UMM33287.1"/>
    </source>
</evidence>
<dbReference type="Pfam" id="PF10318">
    <property type="entry name" value="7TM_GPCR_Srh"/>
    <property type="match status" value="1"/>
</dbReference>